<reference evidence="4 5" key="1">
    <citation type="submission" date="2018-10" db="EMBL/GenBank/DDBJ databases">
        <title>Genomic Encyclopedia of Archaeal and Bacterial Type Strains, Phase II (KMG-II): from individual species to whole genera.</title>
        <authorList>
            <person name="Goeker M."/>
        </authorList>
    </citation>
    <scope>NUCLEOTIDE SEQUENCE [LARGE SCALE GENOMIC DNA]</scope>
    <source>
        <strain evidence="4 5">DSM 23424</strain>
    </source>
</reference>
<evidence type="ECO:0000256" key="3">
    <source>
        <dbReference type="ARBA" id="ARBA00049429"/>
    </source>
</evidence>
<dbReference type="GO" id="GO:0016990">
    <property type="term" value="F:arginine deiminase activity"/>
    <property type="evidence" value="ECO:0007669"/>
    <property type="project" value="UniProtKB-EC"/>
</dbReference>
<dbReference type="GO" id="GO:0019546">
    <property type="term" value="P:L-arginine deiminase pathway"/>
    <property type="evidence" value="ECO:0007669"/>
    <property type="project" value="TreeGrafter"/>
</dbReference>
<dbReference type="Gene3D" id="3.75.10.10">
    <property type="entry name" value="L-arginine/glycine Amidinotransferase, Chain A"/>
    <property type="match status" value="1"/>
</dbReference>
<gene>
    <name evidence="4" type="ORF">BXY75_0792</name>
</gene>
<keyword evidence="5" id="KW-1185">Reference proteome</keyword>
<dbReference type="Proteomes" id="UP000271339">
    <property type="component" value="Unassembled WGS sequence"/>
</dbReference>
<name>A0A3L9Z2K3_9FLAO</name>
<comment type="pathway">
    <text evidence="1">Amino-acid degradation; L-arginine degradation via ADI pathway; carbamoyl phosphate from L-arginine: step 1/2.</text>
</comment>
<dbReference type="EMBL" id="REFC01000011">
    <property type="protein sequence ID" value="RMA66370.1"/>
    <property type="molecule type" value="Genomic_DNA"/>
</dbReference>
<evidence type="ECO:0000313" key="4">
    <source>
        <dbReference type="EMBL" id="RMA66370.1"/>
    </source>
</evidence>
<dbReference type="OrthoDB" id="9807502at2"/>
<dbReference type="PANTHER" id="PTHR47271:SF2">
    <property type="entry name" value="ARGININE DEIMINASE"/>
    <property type="match status" value="1"/>
</dbReference>
<comment type="catalytic activity">
    <reaction evidence="3">
        <text>L-arginine + H2O = L-citrulline + NH4(+)</text>
        <dbReference type="Rhea" id="RHEA:19597"/>
        <dbReference type="ChEBI" id="CHEBI:15377"/>
        <dbReference type="ChEBI" id="CHEBI:28938"/>
        <dbReference type="ChEBI" id="CHEBI:32682"/>
        <dbReference type="ChEBI" id="CHEBI:57743"/>
        <dbReference type="EC" id="3.5.3.6"/>
    </reaction>
</comment>
<accession>A0A3L9Z2K3</accession>
<dbReference type="EC" id="3.5.3.6" evidence="2"/>
<evidence type="ECO:0000256" key="2">
    <source>
        <dbReference type="ARBA" id="ARBA00012171"/>
    </source>
</evidence>
<protein>
    <recommendedName>
        <fullName evidence="2">arginine deiminase</fullName>
        <ecNumber evidence="2">3.5.3.6</ecNumber>
    </recommendedName>
</protein>
<evidence type="ECO:0000256" key="1">
    <source>
        <dbReference type="ARBA" id="ARBA00005213"/>
    </source>
</evidence>
<dbReference type="SUPFAM" id="SSF55909">
    <property type="entry name" value="Pentein"/>
    <property type="match status" value="1"/>
</dbReference>
<proteinExistence type="predicted"/>
<dbReference type="Pfam" id="PF19420">
    <property type="entry name" value="DDAH_eukar"/>
    <property type="match status" value="1"/>
</dbReference>
<dbReference type="PANTHER" id="PTHR47271">
    <property type="entry name" value="ARGININE DEIMINASE"/>
    <property type="match status" value="1"/>
</dbReference>
<comment type="caution">
    <text evidence="4">The sequence shown here is derived from an EMBL/GenBank/DDBJ whole genome shotgun (WGS) entry which is preliminary data.</text>
</comment>
<organism evidence="4 5">
    <name type="scientific">Ulvibacter antarcticus</name>
    <dbReference type="NCBI Taxonomy" id="442714"/>
    <lineage>
        <taxon>Bacteria</taxon>
        <taxon>Pseudomonadati</taxon>
        <taxon>Bacteroidota</taxon>
        <taxon>Flavobacteriia</taxon>
        <taxon>Flavobacteriales</taxon>
        <taxon>Flavobacteriaceae</taxon>
        <taxon>Ulvibacter</taxon>
    </lineage>
</organism>
<sequence length="292" mass="32681">MKTTHHSEYLKLHSLFIKPAKNAFFSEATLHAQWEELNYLEQPKFNSAIDEYNIFEAKFLKEDIQIHHFPADAMLTIDSIYCRDASIATDFGMILCNMGKAGRKGEPEVQKAIYKSKNIPILGEIRSPGTLEGGDVAWLDQNTLAVGHTYRTNEEGISQLKNMLEPKGIEVIVAELPHFRGESDVFHLMSILSPVDKDLAVVYSPLMPIKFRNELLKRGFKLVEVPEDEFDSMGCNVLAISPRKCMMVAGNPKTQQRLLDAGCSVFAYKGEEISVKGGGGPTCLTRPMLRSL</sequence>
<evidence type="ECO:0000313" key="5">
    <source>
        <dbReference type="Proteomes" id="UP000271339"/>
    </source>
</evidence>
<keyword evidence="4" id="KW-0378">Hydrolase</keyword>
<dbReference type="AlphaFoldDB" id="A0A3L9Z2K3"/>
<dbReference type="RefSeq" id="WP_121906367.1">
    <property type="nucleotide sequence ID" value="NZ_REFC01000011.1"/>
</dbReference>